<feature type="compositionally biased region" description="Polar residues" evidence="1">
    <location>
        <begin position="21"/>
        <end position="31"/>
    </location>
</feature>
<comment type="caution">
    <text evidence="2">The sequence shown here is derived from an EMBL/GenBank/DDBJ whole genome shotgun (WGS) entry which is preliminary data.</text>
</comment>
<name>A0ABR1R8L6_9PEZI</name>
<proteinExistence type="predicted"/>
<protein>
    <submittedName>
        <fullName evidence="2">Uncharacterized protein</fullName>
    </submittedName>
</protein>
<keyword evidence="3" id="KW-1185">Reference proteome</keyword>
<evidence type="ECO:0000313" key="3">
    <source>
        <dbReference type="Proteomes" id="UP001396898"/>
    </source>
</evidence>
<evidence type="ECO:0000313" key="2">
    <source>
        <dbReference type="EMBL" id="KAK8002181.1"/>
    </source>
</evidence>
<feature type="compositionally biased region" description="Polar residues" evidence="1">
    <location>
        <begin position="117"/>
        <end position="128"/>
    </location>
</feature>
<organism evidence="2 3">
    <name type="scientific">Apiospora marii</name>
    <dbReference type="NCBI Taxonomy" id="335849"/>
    <lineage>
        <taxon>Eukaryota</taxon>
        <taxon>Fungi</taxon>
        <taxon>Dikarya</taxon>
        <taxon>Ascomycota</taxon>
        <taxon>Pezizomycotina</taxon>
        <taxon>Sordariomycetes</taxon>
        <taxon>Xylariomycetidae</taxon>
        <taxon>Amphisphaeriales</taxon>
        <taxon>Apiosporaceae</taxon>
        <taxon>Apiospora</taxon>
    </lineage>
</organism>
<dbReference type="Proteomes" id="UP001396898">
    <property type="component" value="Unassembled WGS sequence"/>
</dbReference>
<feature type="region of interest" description="Disordered" evidence="1">
    <location>
        <begin position="1"/>
        <end position="40"/>
    </location>
</feature>
<accession>A0ABR1R8L6</accession>
<evidence type="ECO:0000256" key="1">
    <source>
        <dbReference type="SAM" id="MobiDB-lite"/>
    </source>
</evidence>
<feature type="region of interest" description="Disordered" evidence="1">
    <location>
        <begin position="92"/>
        <end position="131"/>
    </location>
</feature>
<dbReference type="EMBL" id="JAQQWI010000018">
    <property type="protein sequence ID" value="KAK8002181.1"/>
    <property type="molecule type" value="Genomic_DNA"/>
</dbReference>
<feature type="compositionally biased region" description="Polar residues" evidence="1">
    <location>
        <begin position="1"/>
        <end position="14"/>
    </location>
</feature>
<sequence length="193" mass="21051">MTQYPPLKSQTNHNITEHHSTTTPISRSNSAEMPPTSDSDLHALRKLGRLSAESKWVICQAVHDGETAVCGRLTCVHAPGGRVPKFDCGRDSPANRLLSHKTKQMSTRNPGVPAGGPSSSRQRYQQGSVVKKEEEMGPDIKCVHCFSVTVGVQALLQHYRTEPALHDNLVEEAAILGQYPELAHSVHSNPGVF</sequence>
<reference evidence="2 3" key="1">
    <citation type="submission" date="2023-01" db="EMBL/GenBank/DDBJ databases">
        <title>Analysis of 21 Apiospora genomes using comparative genomics revels a genus with tremendous synthesis potential of carbohydrate active enzymes and secondary metabolites.</title>
        <authorList>
            <person name="Sorensen T."/>
        </authorList>
    </citation>
    <scope>NUCLEOTIDE SEQUENCE [LARGE SCALE GENOMIC DNA]</scope>
    <source>
        <strain evidence="2 3">CBS 20057</strain>
    </source>
</reference>
<gene>
    <name evidence="2" type="ORF">PG991_014403</name>
</gene>